<organism evidence="2 3">
    <name type="scientific">Lactobacillus helveticus</name>
    <name type="common">Lactobacillus suntoryeus</name>
    <dbReference type="NCBI Taxonomy" id="1587"/>
    <lineage>
        <taxon>Bacteria</taxon>
        <taxon>Bacillati</taxon>
        <taxon>Bacillota</taxon>
        <taxon>Bacilli</taxon>
        <taxon>Lactobacillales</taxon>
        <taxon>Lactobacillaceae</taxon>
        <taxon>Lactobacillus</taxon>
    </lineage>
</organism>
<dbReference type="Proteomes" id="UP000063930">
    <property type="component" value="Chromosome"/>
</dbReference>
<protein>
    <submittedName>
        <fullName evidence="2">Uncharacterized protein</fullName>
    </submittedName>
</protein>
<keyword evidence="1" id="KW-1133">Transmembrane helix</keyword>
<evidence type="ECO:0000313" key="2">
    <source>
        <dbReference type="EMBL" id="ALI53201.1"/>
    </source>
</evidence>
<evidence type="ECO:0000313" key="3">
    <source>
        <dbReference type="Proteomes" id="UP000063930"/>
    </source>
</evidence>
<proteinExistence type="predicted"/>
<gene>
    <name evidence="2" type="ORF">ALV80_09385</name>
</gene>
<keyword evidence="1" id="KW-0472">Membrane</keyword>
<evidence type="ECO:0000256" key="1">
    <source>
        <dbReference type="SAM" id="Phobius"/>
    </source>
</evidence>
<dbReference type="EMBL" id="CP012381">
    <property type="protein sequence ID" value="ALI53201.1"/>
    <property type="molecule type" value="Genomic_DNA"/>
</dbReference>
<feature type="transmembrane region" description="Helical" evidence="1">
    <location>
        <begin position="12"/>
        <end position="34"/>
    </location>
</feature>
<feature type="transmembrane region" description="Helical" evidence="1">
    <location>
        <begin position="46"/>
        <end position="67"/>
    </location>
</feature>
<name>A0AAC8WAT4_LACHE</name>
<reference evidence="2 3" key="1">
    <citation type="submission" date="2015-08" db="EMBL/GenBank/DDBJ databases">
        <title>Complete genome sequence of Lactobacillus helveticus CAUH18, a probiotic strain originated from koumiss.</title>
        <authorList>
            <person name="Yang Y."/>
            <person name="Hao Y."/>
        </authorList>
    </citation>
    <scope>NUCLEOTIDE SEQUENCE [LARGE SCALE GENOMIC DNA]</scope>
    <source>
        <strain evidence="2 3">CAUH18</strain>
    </source>
</reference>
<accession>A0AAC8WAT4</accession>
<keyword evidence="1" id="KW-0812">Transmembrane</keyword>
<dbReference type="AlphaFoldDB" id="A0AAC8WAT4"/>
<sequence>MGREKSENMKKRYTLTIEILIAVIFGIIGGIIFVCCYEKKLPTQGVGSLADWVSGLATAFALIFAYVEIKNSREQFEKEHKPQLMVYTGWKDTLFLKKNKNEVGSYDRKLDLHGIQLHIIPVNKGLATGIYRYLGICRRKNLKEVSFLVKKARNNNIDIEGIDKLANLICYDPADVGQDDRNYDGTGMSLLYPDNNGLFQTIESNHVGKIINKKQDDIVNKLGINVYEDVLEVIYIDPNMRIYPFEVEPYKKPESTVEISGIE</sequence>